<reference evidence="11" key="2">
    <citation type="journal article" date="2021" name="PeerJ">
        <title>Extensive microbial diversity within the chicken gut microbiome revealed by metagenomics and culture.</title>
        <authorList>
            <person name="Gilroy R."/>
            <person name="Ravi A."/>
            <person name="Getino M."/>
            <person name="Pursley I."/>
            <person name="Horton D.L."/>
            <person name="Alikhan N.F."/>
            <person name="Baker D."/>
            <person name="Gharbi K."/>
            <person name="Hall N."/>
            <person name="Watson M."/>
            <person name="Adriaenssens E.M."/>
            <person name="Foster-Nyarko E."/>
            <person name="Jarju S."/>
            <person name="Secka A."/>
            <person name="Antonio M."/>
            <person name="Oren A."/>
            <person name="Chaudhuri R.R."/>
            <person name="La Ragione R."/>
            <person name="Hildebrand F."/>
            <person name="Pallen M.J."/>
        </authorList>
    </citation>
    <scope>NUCLEOTIDE SEQUENCE</scope>
    <source>
        <strain evidence="11">CHK160-1198</strain>
    </source>
</reference>
<gene>
    <name evidence="11" type="ORF">IAB06_00925</name>
</gene>
<dbReference type="PANTHER" id="PTHR42771:SF4">
    <property type="entry name" value="IRON(3+)-HYDROXAMATE IMPORT ATP-BINDING PROTEIN FHUC"/>
    <property type="match status" value="1"/>
</dbReference>
<keyword evidence="9" id="KW-0472">Membrane</keyword>
<dbReference type="InterPro" id="IPR027417">
    <property type="entry name" value="P-loop_NTPase"/>
</dbReference>
<dbReference type="PANTHER" id="PTHR42771">
    <property type="entry name" value="IRON(3+)-HYDROXAMATE IMPORT ATP-BINDING PROTEIN FHUC"/>
    <property type="match status" value="1"/>
</dbReference>
<keyword evidence="6 11" id="KW-0067">ATP-binding</keyword>
<evidence type="ECO:0000256" key="4">
    <source>
        <dbReference type="ARBA" id="ARBA00022496"/>
    </source>
</evidence>
<name>A0A9D1SK94_9FIRM</name>
<dbReference type="InterPro" id="IPR003593">
    <property type="entry name" value="AAA+_ATPase"/>
</dbReference>
<dbReference type="CDD" id="cd03214">
    <property type="entry name" value="ABC_Iron-Siderophores_B12_Hemin"/>
    <property type="match status" value="1"/>
</dbReference>
<keyword evidence="7" id="KW-0408">Iron</keyword>
<keyword evidence="5" id="KW-0547">Nucleotide-binding</keyword>
<dbReference type="Proteomes" id="UP000824099">
    <property type="component" value="Unassembled WGS sequence"/>
</dbReference>
<protein>
    <submittedName>
        <fullName evidence="11">ABC transporter ATP-binding protein</fullName>
    </submittedName>
</protein>
<evidence type="ECO:0000256" key="6">
    <source>
        <dbReference type="ARBA" id="ARBA00022840"/>
    </source>
</evidence>
<comment type="caution">
    <text evidence="11">The sequence shown here is derived from an EMBL/GenBank/DDBJ whole genome shotgun (WGS) entry which is preliminary data.</text>
</comment>
<evidence type="ECO:0000256" key="7">
    <source>
        <dbReference type="ARBA" id="ARBA00023004"/>
    </source>
</evidence>
<dbReference type="Pfam" id="PF00005">
    <property type="entry name" value="ABC_tran"/>
    <property type="match status" value="1"/>
</dbReference>
<keyword evidence="2" id="KW-0813">Transport</keyword>
<dbReference type="GO" id="GO:0006826">
    <property type="term" value="P:iron ion transport"/>
    <property type="evidence" value="ECO:0007669"/>
    <property type="project" value="UniProtKB-KW"/>
</dbReference>
<dbReference type="PROSITE" id="PS50893">
    <property type="entry name" value="ABC_TRANSPORTER_2"/>
    <property type="match status" value="1"/>
</dbReference>
<evidence type="ECO:0000256" key="8">
    <source>
        <dbReference type="ARBA" id="ARBA00023065"/>
    </source>
</evidence>
<dbReference type="Gene3D" id="3.40.50.300">
    <property type="entry name" value="P-loop containing nucleotide triphosphate hydrolases"/>
    <property type="match status" value="1"/>
</dbReference>
<dbReference type="GO" id="GO:0005524">
    <property type="term" value="F:ATP binding"/>
    <property type="evidence" value="ECO:0007669"/>
    <property type="project" value="UniProtKB-KW"/>
</dbReference>
<dbReference type="GO" id="GO:0016887">
    <property type="term" value="F:ATP hydrolysis activity"/>
    <property type="evidence" value="ECO:0007669"/>
    <property type="project" value="InterPro"/>
</dbReference>
<feature type="domain" description="ABC transporter" evidence="10">
    <location>
        <begin position="4"/>
        <end position="240"/>
    </location>
</feature>
<dbReference type="SMART" id="SM00382">
    <property type="entry name" value="AAA"/>
    <property type="match status" value="1"/>
</dbReference>
<keyword evidence="8" id="KW-0406">Ion transport</keyword>
<dbReference type="PROSITE" id="PS00211">
    <property type="entry name" value="ABC_TRANSPORTER_1"/>
    <property type="match status" value="1"/>
</dbReference>
<dbReference type="SUPFAM" id="SSF52540">
    <property type="entry name" value="P-loop containing nucleoside triphosphate hydrolases"/>
    <property type="match status" value="1"/>
</dbReference>
<dbReference type="InterPro" id="IPR017871">
    <property type="entry name" value="ABC_transporter-like_CS"/>
</dbReference>
<dbReference type="GO" id="GO:0005886">
    <property type="term" value="C:plasma membrane"/>
    <property type="evidence" value="ECO:0007669"/>
    <property type="project" value="UniProtKB-SubCell"/>
</dbReference>
<evidence type="ECO:0000313" key="12">
    <source>
        <dbReference type="Proteomes" id="UP000824099"/>
    </source>
</evidence>
<evidence type="ECO:0000256" key="3">
    <source>
        <dbReference type="ARBA" id="ARBA00022475"/>
    </source>
</evidence>
<evidence type="ECO:0000256" key="9">
    <source>
        <dbReference type="ARBA" id="ARBA00023136"/>
    </source>
</evidence>
<accession>A0A9D1SK94</accession>
<comment type="subcellular location">
    <subcellularLocation>
        <location evidence="1">Cell membrane</location>
        <topology evidence="1">Peripheral membrane protein</topology>
    </subcellularLocation>
</comment>
<organism evidence="11 12">
    <name type="scientific">Candidatus Avacidaminococcus intestinavium</name>
    <dbReference type="NCBI Taxonomy" id="2840684"/>
    <lineage>
        <taxon>Bacteria</taxon>
        <taxon>Bacillati</taxon>
        <taxon>Bacillota</taxon>
        <taxon>Negativicutes</taxon>
        <taxon>Acidaminococcales</taxon>
        <taxon>Acidaminococcaceae</taxon>
        <taxon>Acidaminococcaceae incertae sedis</taxon>
        <taxon>Candidatus Avacidaminococcus</taxon>
    </lineage>
</organism>
<dbReference type="EMBL" id="DVNI01000014">
    <property type="protein sequence ID" value="HIU63589.1"/>
    <property type="molecule type" value="Genomic_DNA"/>
</dbReference>
<keyword evidence="3" id="KW-1003">Cell membrane</keyword>
<sequence length="260" mass="28653">MDVLEAQNISVHLAGTTILSDISLGIEQNKITSIIGPNGSGKSTLLKALARIIPCYQGAIFLDEKNIKTFSHKEIAQKIAILTQSPEAPADLTVKDLVELGRFPYRSWWKKETDDDQSSVEWALQQTNLLSFAGRIVNTLSGGERQRAWIAMALAQKPEVLLLDEPTTYLDIAHQLEVMLLLKKLNQETGLTVVMVLHDLNHAFQFSDNIAVIKEGHLWASGNTSATITEELLKEVFKVQVDILAASNGKTSLLPVGLEK</sequence>
<proteinExistence type="predicted"/>
<dbReference type="InterPro" id="IPR051535">
    <property type="entry name" value="Siderophore_ABC-ATPase"/>
</dbReference>
<evidence type="ECO:0000313" key="11">
    <source>
        <dbReference type="EMBL" id="HIU63589.1"/>
    </source>
</evidence>
<dbReference type="FunFam" id="3.40.50.300:FF:000134">
    <property type="entry name" value="Iron-enterobactin ABC transporter ATP-binding protein"/>
    <property type="match status" value="1"/>
</dbReference>
<evidence type="ECO:0000256" key="1">
    <source>
        <dbReference type="ARBA" id="ARBA00004202"/>
    </source>
</evidence>
<evidence type="ECO:0000256" key="5">
    <source>
        <dbReference type="ARBA" id="ARBA00022741"/>
    </source>
</evidence>
<dbReference type="AlphaFoldDB" id="A0A9D1SK94"/>
<evidence type="ECO:0000256" key="2">
    <source>
        <dbReference type="ARBA" id="ARBA00022448"/>
    </source>
</evidence>
<keyword evidence="4" id="KW-0410">Iron transport</keyword>
<dbReference type="InterPro" id="IPR003439">
    <property type="entry name" value="ABC_transporter-like_ATP-bd"/>
</dbReference>
<evidence type="ECO:0000259" key="10">
    <source>
        <dbReference type="PROSITE" id="PS50893"/>
    </source>
</evidence>
<reference evidence="11" key="1">
    <citation type="submission" date="2020-10" db="EMBL/GenBank/DDBJ databases">
        <authorList>
            <person name="Gilroy R."/>
        </authorList>
    </citation>
    <scope>NUCLEOTIDE SEQUENCE</scope>
    <source>
        <strain evidence="11">CHK160-1198</strain>
    </source>
</reference>